<evidence type="ECO:0000313" key="2">
    <source>
        <dbReference type="Proteomes" id="UP000076078"/>
    </source>
</evidence>
<organism evidence="1 2">
    <name type="scientific">Tieghemostelium lacteum</name>
    <name type="common">Slime mold</name>
    <name type="synonym">Dictyostelium lacteum</name>
    <dbReference type="NCBI Taxonomy" id="361077"/>
    <lineage>
        <taxon>Eukaryota</taxon>
        <taxon>Amoebozoa</taxon>
        <taxon>Evosea</taxon>
        <taxon>Eumycetozoa</taxon>
        <taxon>Dictyostelia</taxon>
        <taxon>Dictyosteliales</taxon>
        <taxon>Raperosteliaceae</taxon>
        <taxon>Tieghemostelium</taxon>
    </lineage>
</organism>
<proteinExistence type="predicted"/>
<dbReference type="InParanoid" id="A0A152A3W6"/>
<dbReference type="AlphaFoldDB" id="A0A152A3W6"/>
<gene>
    <name evidence="1" type="ORF">DLAC_03037</name>
</gene>
<dbReference type="Proteomes" id="UP000076078">
    <property type="component" value="Unassembled WGS sequence"/>
</dbReference>
<name>A0A152A3W6_TIELA</name>
<sequence>MLLRVKINPKKTFIAGFDGFETFITNIKKKDQLFRFFNDEELKALIKKLNSYCKCTIFPLTITNKTKEKITKACEQITKEINKRDVKFFIKDCKKTGSPHHTQIHTQVHRISVYRYPIRLVIEINIPTNNQIKNLESNQINNNNIETSLPPQQQEIQSM</sequence>
<reference evidence="1 2" key="1">
    <citation type="submission" date="2015-12" db="EMBL/GenBank/DDBJ databases">
        <title>Dictyostelia acquired genes for synthesis and detection of signals that induce cell-type specialization by lateral gene transfer from prokaryotes.</title>
        <authorList>
            <person name="Gloeckner G."/>
            <person name="Schaap P."/>
        </authorList>
    </citation>
    <scope>NUCLEOTIDE SEQUENCE [LARGE SCALE GENOMIC DNA]</scope>
    <source>
        <strain evidence="1 2">TK</strain>
    </source>
</reference>
<accession>A0A152A3W6</accession>
<evidence type="ECO:0000313" key="1">
    <source>
        <dbReference type="EMBL" id="KYR00972.1"/>
    </source>
</evidence>
<comment type="caution">
    <text evidence="1">The sequence shown here is derived from an EMBL/GenBank/DDBJ whole genome shotgun (WGS) entry which is preliminary data.</text>
</comment>
<dbReference type="EMBL" id="LODT01000013">
    <property type="protein sequence ID" value="KYR00972.1"/>
    <property type="molecule type" value="Genomic_DNA"/>
</dbReference>
<protein>
    <submittedName>
        <fullName evidence="1">Uncharacterized protein</fullName>
    </submittedName>
</protein>
<keyword evidence="2" id="KW-1185">Reference proteome</keyword>